<organism evidence="2 3">
    <name type="scientific">candidate division Kazan bacterium RIFCSPLOWO2_01_FULL_48_13</name>
    <dbReference type="NCBI Taxonomy" id="1798539"/>
    <lineage>
        <taxon>Bacteria</taxon>
        <taxon>Bacteria division Kazan-3B-28</taxon>
    </lineage>
</organism>
<name>A0A1F4PP49_UNCK3</name>
<sequence length="228" mass="25626">MSNQSTSGTVETQPTSDGVARQLGRQVEDATRKYKGGTERAQLAMGHPNFSEEWYSFLSRLAEEQALRLPLIQRPTWKVLTRTCDDANSYTADLKAGGFRIGDWAADIMKKAGFKKGFDITTLELVIASGTELTSKERPTTAEIYEGIHNVNGELIPAWAGPELRKQYPDQPVGEVLIMAMETITASDGRPGVFSVGHADRVRWLYTRWARPGYRWDGDGRWVFLRRK</sequence>
<dbReference type="Proteomes" id="UP000179010">
    <property type="component" value="Unassembled WGS sequence"/>
</dbReference>
<evidence type="ECO:0000313" key="3">
    <source>
        <dbReference type="Proteomes" id="UP000179010"/>
    </source>
</evidence>
<reference evidence="2 3" key="1">
    <citation type="journal article" date="2016" name="Nat. Commun.">
        <title>Thousands of microbial genomes shed light on interconnected biogeochemical processes in an aquifer system.</title>
        <authorList>
            <person name="Anantharaman K."/>
            <person name="Brown C.T."/>
            <person name="Hug L.A."/>
            <person name="Sharon I."/>
            <person name="Castelle C.J."/>
            <person name="Probst A.J."/>
            <person name="Thomas B.C."/>
            <person name="Singh A."/>
            <person name="Wilkins M.J."/>
            <person name="Karaoz U."/>
            <person name="Brodie E.L."/>
            <person name="Williams K.H."/>
            <person name="Hubbard S.S."/>
            <person name="Banfield J.F."/>
        </authorList>
    </citation>
    <scope>NUCLEOTIDE SEQUENCE [LARGE SCALE GENOMIC DNA]</scope>
</reference>
<dbReference type="EMBL" id="METE01000004">
    <property type="protein sequence ID" value="OGB85424.1"/>
    <property type="molecule type" value="Genomic_DNA"/>
</dbReference>
<evidence type="ECO:0000313" key="2">
    <source>
        <dbReference type="EMBL" id="OGB85424.1"/>
    </source>
</evidence>
<proteinExistence type="predicted"/>
<accession>A0A1F4PP49</accession>
<comment type="caution">
    <text evidence="2">The sequence shown here is derived from an EMBL/GenBank/DDBJ whole genome shotgun (WGS) entry which is preliminary data.</text>
</comment>
<dbReference type="AlphaFoldDB" id="A0A1F4PP49"/>
<feature type="region of interest" description="Disordered" evidence="1">
    <location>
        <begin position="1"/>
        <end position="27"/>
    </location>
</feature>
<protein>
    <submittedName>
        <fullName evidence="2">Uncharacterized protein</fullName>
    </submittedName>
</protein>
<gene>
    <name evidence="2" type="ORF">A2994_02275</name>
</gene>
<feature type="compositionally biased region" description="Polar residues" evidence="1">
    <location>
        <begin position="1"/>
        <end position="16"/>
    </location>
</feature>
<evidence type="ECO:0000256" key="1">
    <source>
        <dbReference type="SAM" id="MobiDB-lite"/>
    </source>
</evidence>